<evidence type="ECO:0000313" key="3">
    <source>
        <dbReference type="Proteomes" id="UP001180020"/>
    </source>
</evidence>
<dbReference type="PANTHER" id="PTHR45642">
    <property type="entry name" value="GDSL ESTERASE/LIPASE EXL3"/>
    <property type="match status" value="1"/>
</dbReference>
<gene>
    <name evidence="2" type="primary">EXL3</name>
    <name evidence="2" type="ORF">QJS10_CPB15g00404</name>
</gene>
<reference evidence="2" key="2">
    <citation type="submission" date="2023-06" db="EMBL/GenBank/DDBJ databases">
        <authorList>
            <person name="Ma L."/>
            <person name="Liu K.-W."/>
            <person name="Li Z."/>
            <person name="Hsiao Y.-Y."/>
            <person name="Qi Y."/>
            <person name="Fu T."/>
            <person name="Tang G."/>
            <person name="Zhang D."/>
            <person name="Sun W.-H."/>
            <person name="Liu D.-K."/>
            <person name="Li Y."/>
            <person name="Chen G.-Z."/>
            <person name="Liu X.-D."/>
            <person name="Liao X.-Y."/>
            <person name="Jiang Y.-T."/>
            <person name="Yu X."/>
            <person name="Hao Y."/>
            <person name="Huang J."/>
            <person name="Zhao X.-W."/>
            <person name="Ke S."/>
            <person name="Chen Y.-Y."/>
            <person name="Wu W.-L."/>
            <person name="Hsu J.-L."/>
            <person name="Lin Y.-F."/>
            <person name="Huang M.-D."/>
            <person name="Li C.-Y."/>
            <person name="Huang L."/>
            <person name="Wang Z.-W."/>
            <person name="Zhao X."/>
            <person name="Zhong W.-Y."/>
            <person name="Peng D.-H."/>
            <person name="Ahmad S."/>
            <person name="Lan S."/>
            <person name="Zhang J.-S."/>
            <person name="Tsai W.-C."/>
            <person name="Van De Peer Y."/>
            <person name="Liu Z.-J."/>
        </authorList>
    </citation>
    <scope>NUCLEOTIDE SEQUENCE</scope>
    <source>
        <strain evidence="2">CP</strain>
        <tissue evidence="2">Leaves</tissue>
    </source>
</reference>
<dbReference type="InterPro" id="IPR050592">
    <property type="entry name" value="GDSL_lipolytic_enzyme"/>
</dbReference>
<dbReference type="InterPro" id="IPR036514">
    <property type="entry name" value="SGNH_hydro_sf"/>
</dbReference>
<dbReference type="AlphaFoldDB" id="A0AAV9D476"/>
<dbReference type="InterPro" id="IPR001087">
    <property type="entry name" value="GDSL"/>
</dbReference>
<proteinExistence type="inferred from homology"/>
<dbReference type="PANTHER" id="PTHR45642:SF150">
    <property type="entry name" value="GDSL ESTERASE_LIPASE EXL3"/>
    <property type="match status" value="1"/>
</dbReference>
<evidence type="ECO:0000256" key="1">
    <source>
        <dbReference type="ARBA" id="ARBA00008668"/>
    </source>
</evidence>
<dbReference type="GO" id="GO:0016788">
    <property type="term" value="F:hydrolase activity, acting on ester bonds"/>
    <property type="evidence" value="ECO:0007669"/>
    <property type="project" value="InterPro"/>
</dbReference>
<name>A0AAV9D476_ACOCL</name>
<dbReference type="InterPro" id="IPR035669">
    <property type="entry name" value="SGNH_plant_lipase-like"/>
</dbReference>
<accession>A0AAV9D476</accession>
<comment type="caution">
    <text evidence="2">The sequence shown here is derived from an EMBL/GenBank/DDBJ whole genome shotgun (WGS) entry which is preliminary data.</text>
</comment>
<dbReference type="EMBL" id="JAUJYO010000015">
    <property type="protein sequence ID" value="KAK1295696.1"/>
    <property type="molecule type" value="Genomic_DNA"/>
</dbReference>
<dbReference type="FunFam" id="3.40.50.1110:FF:000003">
    <property type="entry name" value="GDSL esterase/lipase APG"/>
    <property type="match status" value="1"/>
</dbReference>
<evidence type="ECO:0000313" key="2">
    <source>
        <dbReference type="EMBL" id="KAK1295696.1"/>
    </source>
</evidence>
<keyword evidence="3" id="KW-1185">Reference proteome</keyword>
<comment type="similarity">
    <text evidence="1">Belongs to the 'GDSL' lipolytic enzyme family.</text>
</comment>
<dbReference type="Pfam" id="PF00657">
    <property type="entry name" value="Lipase_GDSL"/>
    <property type="match status" value="2"/>
</dbReference>
<sequence length="577" mass="62490">MIKETEFIEFIVLIVTPYNRLIKMYIANSPLAPALIVFGDSIVDPGNNNGIKTIVKCNFPPYGQNFAGQIPTGRFCNGKIPTDIIASKLGIKEYLPAYLDPELSPDDLLTGVSFASGASGYDPLTAKIQSVISPSDQLKLFEEYKEKLRAVAGEERAASIISESFYAVCFGSDDLANTYFTTPFRKAEYDLPSYVDLMLTSAVGFLKELYAAGARKIAIISLPPIGCVPSQRTLQGGIVRECSDTMNEAAVAFNSQYNDEIQNLNRELDGVTMALVDIYGSLLDIIQHPFNHGFEVSTKGCCGTGLLEVSVLCNGVTSSTCDDELYASGARKFAIISLPPIGCLPFQRTLRGGITRECFDTFNEAALAFNSPYNIEIQKLNSELDGVKIAIADIYGSIMDLIQNPINHEVDESCDAKELYAAGARKTAIISLPPIGCVPSQRAMPGGITRECSDTFNEAALAFNSGYNIEIQKLNNELDGVKIALFDIFGSAMDLIQHPFNHGFEVSTKGCCGTGLIKLCSSDTNYISQSRFASDLLRCPHHWPSTSASSNGGFYSASTADDVIYTLTLCRGDVSSS</sequence>
<dbReference type="Gene3D" id="3.40.50.1110">
    <property type="entry name" value="SGNH hydrolase"/>
    <property type="match status" value="3"/>
</dbReference>
<protein>
    <submittedName>
        <fullName evidence="2">GDSL esterase/lipase EXL3</fullName>
    </submittedName>
</protein>
<dbReference type="CDD" id="cd01837">
    <property type="entry name" value="SGNH_plant_lipase_like"/>
    <property type="match status" value="1"/>
</dbReference>
<organism evidence="2 3">
    <name type="scientific">Acorus calamus</name>
    <name type="common">Sweet flag</name>
    <dbReference type="NCBI Taxonomy" id="4465"/>
    <lineage>
        <taxon>Eukaryota</taxon>
        <taxon>Viridiplantae</taxon>
        <taxon>Streptophyta</taxon>
        <taxon>Embryophyta</taxon>
        <taxon>Tracheophyta</taxon>
        <taxon>Spermatophyta</taxon>
        <taxon>Magnoliopsida</taxon>
        <taxon>Liliopsida</taxon>
        <taxon>Acoraceae</taxon>
        <taxon>Acorus</taxon>
    </lineage>
</organism>
<reference evidence="2" key="1">
    <citation type="journal article" date="2023" name="Nat. Commun.">
        <title>Diploid and tetraploid genomes of Acorus and the evolution of monocots.</title>
        <authorList>
            <person name="Ma L."/>
            <person name="Liu K.W."/>
            <person name="Li Z."/>
            <person name="Hsiao Y.Y."/>
            <person name="Qi Y."/>
            <person name="Fu T."/>
            <person name="Tang G.D."/>
            <person name="Zhang D."/>
            <person name="Sun W.H."/>
            <person name="Liu D.K."/>
            <person name="Li Y."/>
            <person name="Chen G.Z."/>
            <person name="Liu X.D."/>
            <person name="Liao X.Y."/>
            <person name="Jiang Y.T."/>
            <person name="Yu X."/>
            <person name="Hao Y."/>
            <person name="Huang J."/>
            <person name="Zhao X.W."/>
            <person name="Ke S."/>
            <person name="Chen Y.Y."/>
            <person name="Wu W.L."/>
            <person name="Hsu J.L."/>
            <person name="Lin Y.F."/>
            <person name="Huang M.D."/>
            <person name="Li C.Y."/>
            <person name="Huang L."/>
            <person name="Wang Z.W."/>
            <person name="Zhao X."/>
            <person name="Zhong W.Y."/>
            <person name="Peng D.H."/>
            <person name="Ahmad S."/>
            <person name="Lan S."/>
            <person name="Zhang J.S."/>
            <person name="Tsai W.C."/>
            <person name="Van de Peer Y."/>
            <person name="Liu Z.J."/>
        </authorList>
    </citation>
    <scope>NUCLEOTIDE SEQUENCE</scope>
    <source>
        <strain evidence="2">CP</strain>
    </source>
</reference>
<dbReference type="Proteomes" id="UP001180020">
    <property type="component" value="Unassembled WGS sequence"/>
</dbReference>